<proteinExistence type="predicted"/>
<evidence type="ECO:0000313" key="7">
    <source>
        <dbReference type="EMBL" id="CAB9496539.1"/>
    </source>
</evidence>
<sequence length="353" mass="38924">MGKKSKNPSKSARAGHRRQQADIKLEDTVENPRAKEILQLIGKKETVLRAKLDLAIELVQLKDGGMWNAARVVVFHSYVACVKDHLEKYSFGDTKLTSSNDTKFLKGITGAKGKEPAFFVAFAYHVLGSIALHIDANMDSCSYNYKQAILAVESADVNEKARVMPSQKGPSFGTAVMPSPLYKTVCGHLTCAQQHAIKKLNEVRQRGHIQKFGSGDKVIEMSTVSGDQCDGCGTKPGRVMEVCGRCQVTYYCSRACQQKDWDAGHKQCCRKKGQFCDGDLVETLQPFGSVDIGCVCRIVSLVPGTRRTRTKDRRRFVVSEKEEGGETCTISARKLRIHTVAVRGLDEDNTVAT</sequence>
<evidence type="ECO:0000256" key="2">
    <source>
        <dbReference type="ARBA" id="ARBA00022771"/>
    </source>
</evidence>
<dbReference type="InterPro" id="IPR002893">
    <property type="entry name" value="Znf_MYND"/>
</dbReference>
<evidence type="ECO:0000256" key="3">
    <source>
        <dbReference type="ARBA" id="ARBA00022833"/>
    </source>
</evidence>
<evidence type="ECO:0000259" key="6">
    <source>
        <dbReference type="PROSITE" id="PS50865"/>
    </source>
</evidence>
<keyword evidence="3" id="KW-0862">Zinc</keyword>
<organism evidence="7 8">
    <name type="scientific">Seminavis robusta</name>
    <dbReference type="NCBI Taxonomy" id="568900"/>
    <lineage>
        <taxon>Eukaryota</taxon>
        <taxon>Sar</taxon>
        <taxon>Stramenopiles</taxon>
        <taxon>Ochrophyta</taxon>
        <taxon>Bacillariophyta</taxon>
        <taxon>Bacillariophyceae</taxon>
        <taxon>Bacillariophycidae</taxon>
        <taxon>Naviculales</taxon>
        <taxon>Naviculaceae</taxon>
        <taxon>Seminavis</taxon>
    </lineage>
</organism>
<accession>A0A9N8D5L9</accession>
<keyword evidence="2 4" id="KW-0863">Zinc-finger</keyword>
<dbReference type="EMBL" id="CAICTM010000006">
    <property type="protein sequence ID" value="CAB9496539.1"/>
    <property type="molecule type" value="Genomic_DNA"/>
</dbReference>
<dbReference type="GO" id="GO:0008270">
    <property type="term" value="F:zinc ion binding"/>
    <property type="evidence" value="ECO:0007669"/>
    <property type="project" value="UniProtKB-KW"/>
</dbReference>
<evidence type="ECO:0000256" key="4">
    <source>
        <dbReference type="PROSITE-ProRule" id="PRU00134"/>
    </source>
</evidence>
<feature type="compositionally biased region" description="Basic residues" evidence="5">
    <location>
        <begin position="1"/>
        <end position="18"/>
    </location>
</feature>
<evidence type="ECO:0000313" key="8">
    <source>
        <dbReference type="Proteomes" id="UP001153069"/>
    </source>
</evidence>
<dbReference type="SUPFAM" id="SSF144232">
    <property type="entry name" value="HIT/MYND zinc finger-like"/>
    <property type="match status" value="1"/>
</dbReference>
<protein>
    <submittedName>
        <fullName evidence="7">Ankyrin 3, node of Ranvier (Ankyrin G)</fullName>
    </submittedName>
</protein>
<comment type="caution">
    <text evidence="7">The sequence shown here is derived from an EMBL/GenBank/DDBJ whole genome shotgun (WGS) entry which is preliminary data.</text>
</comment>
<dbReference type="OrthoDB" id="265717at2759"/>
<dbReference type="AlphaFoldDB" id="A0A9N8D5L9"/>
<dbReference type="Gene3D" id="6.10.140.2220">
    <property type="match status" value="1"/>
</dbReference>
<dbReference type="Pfam" id="PF01753">
    <property type="entry name" value="zf-MYND"/>
    <property type="match status" value="1"/>
</dbReference>
<dbReference type="PROSITE" id="PS01360">
    <property type="entry name" value="ZF_MYND_1"/>
    <property type="match status" value="1"/>
</dbReference>
<evidence type="ECO:0000256" key="1">
    <source>
        <dbReference type="ARBA" id="ARBA00022723"/>
    </source>
</evidence>
<keyword evidence="1" id="KW-0479">Metal-binding</keyword>
<dbReference type="Proteomes" id="UP001153069">
    <property type="component" value="Unassembled WGS sequence"/>
</dbReference>
<gene>
    <name evidence="7" type="ORF">SEMRO_6_G005100.1</name>
</gene>
<dbReference type="PROSITE" id="PS50865">
    <property type="entry name" value="ZF_MYND_2"/>
    <property type="match status" value="1"/>
</dbReference>
<feature type="domain" description="MYND-type" evidence="6">
    <location>
        <begin position="229"/>
        <end position="269"/>
    </location>
</feature>
<evidence type="ECO:0000256" key="5">
    <source>
        <dbReference type="SAM" id="MobiDB-lite"/>
    </source>
</evidence>
<reference evidence="7" key="1">
    <citation type="submission" date="2020-06" db="EMBL/GenBank/DDBJ databases">
        <authorList>
            <consortium name="Plant Systems Biology data submission"/>
        </authorList>
    </citation>
    <scope>NUCLEOTIDE SEQUENCE</scope>
    <source>
        <strain evidence="7">D6</strain>
    </source>
</reference>
<feature type="region of interest" description="Disordered" evidence="5">
    <location>
        <begin position="1"/>
        <end position="26"/>
    </location>
</feature>
<name>A0A9N8D5L9_9STRA</name>
<keyword evidence="8" id="KW-1185">Reference proteome</keyword>